<keyword evidence="2 4" id="KW-0479">Metal-binding</keyword>
<organism evidence="5 6">
    <name type="scientific">Catellatospora bangladeshensis</name>
    <dbReference type="NCBI Taxonomy" id="310355"/>
    <lineage>
        <taxon>Bacteria</taxon>
        <taxon>Bacillati</taxon>
        <taxon>Actinomycetota</taxon>
        <taxon>Actinomycetes</taxon>
        <taxon>Micromonosporales</taxon>
        <taxon>Micromonosporaceae</taxon>
        <taxon>Catellatospora</taxon>
    </lineage>
</organism>
<accession>A0A8J3JJQ9</accession>
<dbReference type="GO" id="GO:0051604">
    <property type="term" value="P:protein maturation"/>
    <property type="evidence" value="ECO:0007669"/>
    <property type="project" value="InterPro"/>
</dbReference>
<comment type="function">
    <text evidence="4">Involved in the maturation of [NiFe] hydrogenases. Required for nickel insertion into the metal center of the hydrogenase.</text>
</comment>
<dbReference type="GO" id="GO:0016151">
    <property type="term" value="F:nickel cation binding"/>
    <property type="evidence" value="ECO:0007669"/>
    <property type="project" value="UniProtKB-UniRule"/>
</dbReference>
<feature type="binding site" evidence="4">
    <location>
        <position position="70"/>
    </location>
    <ligand>
        <name>Zn(2+)</name>
        <dbReference type="ChEBI" id="CHEBI:29105"/>
    </ligand>
</feature>
<evidence type="ECO:0000313" key="6">
    <source>
        <dbReference type="Proteomes" id="UP000601223"/>
    </source>
</evidence>
<dbReference type="EMBL" id="BONF01000059">
    <property type="protein sequence ID" value="GIF86121.1"/>
    <property type="molecule type" value="Genomic_DNA"/>
</dbReference>
<dbReference type="AlphaFoldDB" id="A0A8J3JJQ9"/>
<dbReference type="GO" id="GO:0008270">
    <property type="term" value="F:zinc ion binding"/>
    <property type="evidence" value="ECO:0007669"/>
    <property type="project" value="UniProtKB-UniRule"/>
</dbReference>
<comment type="similarity">
    <text evidence="4">Belongs to the HypA/HybF family.</text>
</comment>
<sequence length="114" mass="11866">MHEIGLCESILGAVTQRADGRRVNRVKVRIGVRHGVAEPALKQGFALVATGTTADGAEIDMVTVPAHVACAACGRHEQSLDMLPVCGHCGSADVVVTGGDDLILEELHVADRTA</sequence>
<feature type="binding site" evidence="4">
    <location>
        <position position="86"/>
    </location>
    <ligand>
        <name>Zn(2+)</name>
        <dbReference type="ChEBI" id="CHEBI:29105"/>
    </ligand>
</feature>
<gene>
    <name evidence="4 5" type="primary">hypA</name>
    <name evidence="5" type="ORF">Cba03nite_74700</name>
</gene>
<evidence type="ECO:0000256" key="4">
    <source>
        <dbReference type="HAMAP-Rule" id="MF_00213"/>
    </source>
</evidence>
<evidence type="ECO:0000256" key="3">
    <source>
        <dbReference type="ARBA" id="ARBA00022833"/>
    </source>
</evidence>
<keyword evidence="3 4" id="KW-0862">Zinc</keyword>
<comment type="caution">
    <text evidence="5">The sequence shown here is derived from an EMBL/GenBank/DDBJ whole genome shotgun (WGS) entry which is preliminary data.</text>
</comment>
<evidence type="ECO:0000256" key="1">
    <source>
        <dbReference type="ARBA" id="ARBA00022596"/>
    </source>
</evidence>
<reference evidence="5 6" key="1">
    <citation type="submission" date="2021-01" db="EMBL/GenBank/DDBJ databases">
        <title>Whole genome shotgun sequence of Catellatospora bangladeshensis NBRC 107357.</title>
        <authorList>
            <person name="Komaki H."/>
            <person name="Tamura T."/>
        </authorList>
    </citation>
    <scope>NUCLEOTIDE SEQUENCE [LARGE SCALE GENOMIC DNA]</scope>
    <source>
        <strain evidence="5 6">NBRC 107357</strain>
    </source>
</reference>
<dbReference type="PANTHER" id="PTHR34535">
    <property type="entry name" value="HYDROGENASE MATURATION FACTOR HYPA"/>
    <property type="match status" value="1"/>
</dbReference>
<dbReference type="Pfam" id="PF01155">
    <property type="entry name" value="HypA"/>
    <property type="match status" value="1"/>
</dbReference>
<dbReference type="HAMAP" id="MF_00213">
    <property type="entry name" value="HypA_HybF"/>
    <property type="match status" value="1"/>
</dbReference>
<feature type="binding site" evidence="4">
    <location>
        <position position="2"/>
    </location>
    <ligand>
        <name>Ni(2+)</name>
        <dbReference type="ChEBI" id="CHEBI:49786"/>
    </ligand>
</feature>
<protein>
    <recommendedName>
        <fullName evidence="4">Hydrogenase maturation factor HypA</fullName>
    </recommendedName>
</protein>
<feature type="binding site" evidence="4">
    <location>
        <position position="89"/>
    </location>
    <ligand>
        <name>Zn(2+)</name>
        <dbReference type="ChEBI" id="CHEBI:29105"/>
    </ligand>
</feature>
<dbReference type="RefSeq" id="WP_203756893.1">
    <property type="nucleotide sequence ID" value="NZ_BONF01000059.1"/>
</dbReference>
<proteinExistence type="inferred from homology"/>
<name>A0A8J3JJQ9_9ACTN</name>
<keyword evidence="1 4" id="KW-0533">Nickel</keyword>
<keyword evidence="6" id="KW-1185">Reference proteome</keyword>
<feature type="binding site" evidence="4">
    <location>
        <position position="73"/>
    </location>
    <ligand>
        <name>Zn(2+)</name>
        <dbReference type="ChEBI" id="CHEBI:29105"/>
    </ligand>
</feature>
<dbReference type="Proteomes" id="UP000601223">
    <property type="component" value="Unassembled WGS sequence"/>
</dbReference>
<dbReference type="InterPro" id="IPR000688">
    <property type="entry name" value="HypA/HybF"/>
</dbReference>
<dbReference type="PANTHER" id="PTHR34535:SF3">
    <property type="entry name" value="HYDROGENASE MATURATION FACTOR HYPA"/>
    <property type="match status" value="1"/>
</dbReference>
<evidence type="ECO:0000256" key="2">
    <source>
        <dbReference type="ARBA" id="ARBA00022723"/>
    </source>
</evidence>
<dbReference type="Gene3D" id="3.30.2320.80">
    <property type="match status" value="1"/>
</dbReference>
<evidence type="ECO:0000313" key="5">
    <source>
        <dbReference type="EMBL" id="GIF86121.1"/>
    </source>
</evidence>
<dbReference type="PIRSF" id="PIRSF004761">
    <property type="entry name" value="Hydrgn_mat_HypA"/>
    <property type="match status" value="1"/>
</dbReference>